<evidence type="ECO:0000256" key="5">
    <source>
        <dbReference type="ARBA" id="ARBA00023004"/>
    </source>
</evidence>
<dbReference type="InterPro" id="IPR009056">
    <property type="entry name" value="Cyt_c-like_dom"/>
</dbReference>
<dbReference type="Pfam" id="PF00034">
    <property type="entry name" value="Cytochrom_C"/>
    <property type="match status" value="1"/>
</dbReference>
<dbReference type="Proteomes" id="UP000184096">
    <property type="component" value="Chromosome I"/>
</dbReference>
<keyword evidence="2 6" id="KW-0349">Heme</keyword>
<evidence type="ECO:0000256" key="6">
    <source>
        <dbReference type="PROSITE-ProRule" id="PRU00433"/>
    </source>
</evidence>
<evidence type="ECO:0000256" key="7">
    <source>
        <dbReference type="SAM" id="SignalP"/>
    </source>
</evidence>
<sequence length="120" mass="13161">MRRVLLALGAAISAASLTPALSADAEHGKALYAACATCHQDKPDALGPSLKGVFGRKSAALDDFRYSNPMKRANLVWDEANLRDYIADPQAKVRGNRMPFDGLHDPRDVDDIVEYIKTYK</sequence>
<organism evidence="9 10">
    <name type="scientific">Bradyrhizobium erythrophlei</name>
    <dbReference type="NCBI Taxonomy" id="1437360"/>
    <lineage>
        <taxon>Bacteria</taxon>
        <taxon>Pseudomonadati</taxon>
        <taxon>Pseudomonadota</taxon>
        <taxon>Alphaproteobacteria</taxon>
        <taxon>Hyphomicrobiales</taxon>
        <taxon>Nitrobacteraceae</taxon>
        <taxon>Bradyrhizobium</taxon>
    </lineage>
</organism>
<dbReference type="InterPro" id="IPR036909">
    <property type="entry name" value="Cyt_c-like_dom_sf"/>
</dbReference>
<dbReference type="Gene3D" id="1.10.760.10">
    <property type="entry name" value="Cytochrome c-like domain"/>
    <property type="match status" value="1"/>
</dbReference>
<dbReference type="RefSeq" id="WP_072821652.1">
    <property type="nucleotide sequence ID" value="NZ_LT670849.1"/>
</dbReference>
<evidence type="ECO:0000259" key="8">
    <source>
        <dbReference type="PROSITE" id="PS51007"/>
    </source>
</evidence>
<keyword evidence="3 6" id="KW-0479">Metal-binding</keyword>
<gene>
    <name evidence="9" type="ORF">SAMN05444170_4850</name>
</gene>
<evidence type="ECO:0000313" key="10">
    <source>
        <dbReference type="Proteomes" id="UP000184096"/>
    </source>
</evidence>
<dbReference type="PANTHER" id="PTHR11961">
    <property type="entry name" value="CYTOCHROME C"/>
    <property type="match status" value="1"/>
</dbReference>
<accession>A0A1M7UF47</accession>
<keyword evidence="5 6" id="KW-0408">Iron</keyword>
<dbReference type="SUPFAM" id="SSF46626">
    <property type="entry name" value="Cytochrome c"/>
    <property type="match status" value="1"/>
</dbReference>
<feature type="domain" description="Cytochrome c" evidence="8">
    <location>
        <begin position="23"/>
        <end position="120"/>
    </location>
</feature>
<name>A0A1M7UF47_9BRAD</name>
<keyword evidence="4" id="KW-0249">Electron transport</keyword>
<evidence type="ECO:0000256" key="3">
    <source>
        <dbReference type="ARBA" id="ARBA00022723"/>
    </source>
</evidence>
<dbReference type="PROSITE" id="PS51007">
    <property type="entry name" value="CYTC"/>
    <property type="match status" value="1"/>
</dbReference>
<dbReference type="GO" id="GO:0046872">
    <property type="term" value="F:metal ion binding"/>
    <property type="evidence" value="ECO:0007669"/>
    <property type="project" value="UniProtKB-KW"/>
</dbReference>
<evidence type="ECO:0000313" key="9">
    <source>
        <dbReference type="EMBL" id="SHN81671.1"/>
    </source>
</evidence>
<reference evidence="10" key="1">
    <citation type="submission" date="2016-11" db="EMBL/GenBank/DDBJ databases">
        <authorList>
            <person name="Varghese N."/>
            <person name="Submissions S."/>
        </authorList>
    </citation>
    <scope>NUCLEOTIDE SEQUENCE [LARGE SCALE GENOMIC DNA]</scope>
    <source>
        <strain evidence="10">GAS401</strain>
    </source>
</reference>
<dbReference type="AlphaFoldDB" id="A0A1M7UF47"/>
<proteinExistence type="predicted"/>
<dbReference type="GO" id="GO:0020037">
    <property type="term" value="F:heme binding"/>
    <property type="evidence" value="ECO:0007669"/>
    <property type="project" value="InterPro"/>
</dbReference>
<protein>
    <submittedName>
        <fullName evidence="9">Cytochrome c</fullName>
    </submittedName>
</protein>
<evidence type="ECO:0000256" key="1">
    <source>
        <dbReference type="ARBA" id="ARBA00022448"/>
    </source>
</evidence>
<feature type="signal peptide" evidence="7">
    <location>
        <begin position="1"/>
        <end position="25"/>
    </location>
</feature>
<feature type="chain" id="PRO_5012025894" evidence="7">
    <location>
        <begin position="26"/>
        <end position="120"/>
    </location>
</feature>
<dbReference type="OrthoDB" id="9805828at2"/>
<dbReference type="GO" id="GO:0009055">
    <property type="term" value="F:electron transfer activity"/>
    <property type="evidence" value="ECO:0007669"/>
    <property type="project" value="InterPro"/>
</dbReference>
<evidence type="ECO:0000256" key="2">
    <source>
        <dbReference type="ARBA" id="ARBA00022617"/>
    </source>
</evidence>
<dbReference type="PRINTS" id="PR00604">
    <property type="entry name" value="CYTCHRMECIAB"/>
</dbReference>
<keyword evidence="1" id="KW-0813">Transport</keyword>
<keyword evidence="7" id="KW-0732">Signal</keyword>
<dbReference type="EMBL" id="LT670849">
    <property type="protein sequence ID" value="SHN81671.1"/>
    <property type="molecule type" value="Genomic_DNA"/>
</dbReference>
<keyword evidence="10" id="KW-1185">Reference proteome</keyword>
<dbReference type="InterPro" id="IPR002327">
    <property type="entry name" value="Cyt_c_1A/1B"/>
</dbReference>
<evidence type="ECO:0000256" key="4">
    <source>
        <dbReference type="ARBA" id="ARBA00022982"/>
    </source>
</evidence>